<keyword evidence="2" id="KW-1185">Reference proteome</keyword>
<dbReference type="EMBL" id="SMZO01000099">
    <property type="protein sequence ID" value="TDL81682.1"/>
    <property type="molecule type" value="Genomic_DNA"/>
</dbReference>
<organism evidence="1 2">
    <name type="scientific">Meridianimarinicoccus aquatilis</name>
    <dbReference type="NCBI Taxonomy" id="2552766"/>
    <lineage>
        <taxon>Bacteria</taxon>
        <taxon>Pseudomonadati</taxon>
        <taxon>Pseudomonadota</taxon>
        <taxon>Alphaproteobacteria</taxon>
        <taxon>Rhodobacterales</taxon>
        <taxon>Paracoccaceae</taxon>
        <taxon>Meridianimarinicoccus</taxon>
    </lineage>
</organism>
<evidence type="ECO:0000313" key="1">
    <source>
        <dbReference type="EMBL" id="TDL81682.1"/>
    </source>
</evidence>
<name>A0A4R6AF25_9RHOB</name>
<comment type="caution">
    <text evidence="1">The sequence shown here is derived from an EMBL/GenBank/DDBJ whole genome shotgun (WGS) entry which is preliminary data.</text>
</comment>
<dbReference type="RefSeq" id="WP_133344757.1">
    <property type="nucleotide sequence ID" value="NZ_SMZO01000099.1"/>
</dbReference>
<reference evidence="1 2" key="1">
    <citation type="submission" date="2019-03" db="EMBL/GenBank/DDBJ databases">
        <title>Rhodobacteraceae bacterium SM1902, a new member of the family Rhodobacteraceae isolated from Yantai.</title>
        <authorList>
            <person name="Sun Y."/>
        </authorList>
    </citation>
    <scope>NUCLEOTIDE SEQUENCE [LARGE SCALE GENOMIC DNA]</scope>
    <source>
        <strain evidence="1 2">SM1902</strain>
    </source>
</reference>
<evidence type="ECO:0000313" key="2">
    <source>
        <dbReference type="Proteomes" id="UP000294562"/>
    </source>
</evidence>
<gene>
    <name evidence="1" type="ORF">E2L05_19970</name>
</gene>
<dbReference type="Proteomes" id="UP000294562">
    <property type="component" value="Unassembled WGS sequence"/>
</dbReference>
<sequence length="141" mass="15265">MLRITIAALLLSTATLEAQEQTWACQYTDAIGFLFEDGQYNPTEFQVPEPFFLKTEEGSLVLSSVDGALGSLGSKGETYCHGRKTDRVNDATVQTCSDFLGNTIVFSTTEARGAVSKMLGSVQVEDTRIPPGVLLFVCQAM</sequence>
<accession>A0A4R6AF25</accession>
<evidence type="ECO:0008006" key="3">
    <source>
        <dbReference type="Google" id="ProtNLM"/>
    </source>
</evidence>
<proteinExistence type="predicted"/>
<dbReference type="AlphaFoldDB" id="A0A4R6AF25"/>
<protein>
    <recommendedName>
        <fullName evidence="3">DUF3617 family protein</fullName>
    </recommendedName>
</protein>